<proteinExistence type="predicted"/>
<keyword evidence="1" id="KW-0560">Oxidoreductase</keyword>
<dbReference type="GO" id="GO:0016705">
    <property type="term" value="F:oxidoreductase activity, acting on paired donors, with incorporation or reduction of molecular oxygen"/>
    <property type="evidence" value="ECO:0007669"/>
    <property type="project" value="InterPro"/>
</dbReference>
<dbReference type="PANTHER" id="PTHR43244:SF1">
    <property type="entry name" value="5,10-METHYLENETETRAHYDROMETHANOPTERIN REDUCTASE"/>
    <property type="match status" value="1"/>
</dbReference>
<evidence type="ECO:0000259" key="2">
    <source>
        <dbReference type="Pfam" id="PF00296"/>
    </source>
</evidence>
<dbReference type="InterPro" id="IPR036661">
    <property type="entry name" value="Luciferase-like_sf"/>
</dbReference>
<evidence type="ECO:0000313" key="3">
    <source>
        <dbReference type="EMBL" id="CAA9242765.1"/>
    </source>
</evidence>
<dbReference type="EMBL" id="CADCTF010000094">
    <property type="protein sequence ID" value="CAA9242765.1"/>
    <property type="molecule type" value="Genomic_DNA"/>
</dbReference>
<dbReference type="InterPro" id="IPR011251">
    <property type="entry name" value="Luciferase-like_dom"/>
</dbReference>
<dbReference type="PANTHER" id="PTHR43244">
    <property type="match status" value="1"/>
</dbReference>
<protein>
    <recommendedName>
        <fullName evidence="2">Luciferase-like domain-containing protein</fullName>
    </recommendedName>
</protein>
<reference evidence="3" key="1">
    <citation type="submission" date="2020-02" db="EMBL/GenBank/DDBJ databases">
        <authorList>
            <person name="Meier V. D."/>
        </authorList>
    </citation>
    <scope>NUCLEOTIDE SEQUENCE</scope>
    <source>
        <strain evidence="3">AVDCRST_MAG50</strain>
    </source>
</reference>
<sequence>MRLGVVLPVASPGGGALQAGDLAEGARQAEAAGIESLWAFDAIGRGFALPDPLVALSVAATVTTSVELGTGVLQVPLRHPVELAHRVLTAHLVCGGRLLLGVGAGSTEADFRAVGADFAGRFRALDHGLSVMRRLWAGETVDGACLTPWPAATGGPPVLVGSWAGGRWIERAATDLDGWIASGAKTSLGALRSGIARFRDLGGTRAVVTNLEVDLREEAGPVDESAPFTLRCSPAQAADRLATLASLGFDDAVLFPRHHSPEALQALRSLLPR</sequence>
<name>A0A6J4I567_9ACTN</name>
<dbReference type="InterPro" id="IPR050564">
    <property type="entry name" value="F420-G6PD/mer"/>
</dbReference>
<organism evidence="3">
    <name type="scientific">uncultured Acidimicrobiales bacterium</name>
    <dbReference type="NCBI Taxonomy" id="310071"/>
    <lineage>
        <taxon>Bacteria</taxon>
        <taxon>Bacillati</taxon>
        <taxon>Actinomycetota</taxon>
        <taxon>Acidimicrobiia</taxon>
        <taxon>Acidimicrobiales</taxon>
        <taxon>environmental samples</taxon>
    </lineage>
</organism>
<dbReference type="AlphaFoldDB" id="A0A6J4I567"/>
<dbReference type="SUPFAM" id="SSF51679">
    <property type="entry name" value="Bacterial luciferase-like"/>
    <property type="match status" value="1"/>
</dbReference>
<dbReference type="Pfam" id="PF00296">
    <property type="entry name" value="Bac_luciferase"/>
    <property type="match status" value="1"/>
</dbReference>
<feature type="domain" description="Luciferase-like" evidence="2">
    <location>
        <begin position="1"/>
        <end position="199"/>
    </location>
</feature>
<evidence type="ECO:0000256" key="1">
    <source>
        <dbReference type="ARBA" id="ARBA00023002"/>
    </source>
</evidence>
<gene>
    <name evidence="3" type="ORF">AVDCRST_MAG50-1866</name>
</gene>
<accession>A0A6J4I567</accession>
<dbReference type="Gene3D" id="3.20.20.30">
    <property type="entry name" value="Luciferase-like domain"/>
    <property type="match status" value="1"/>
</dbReference>